<evidence type="ECO:0008006" key="7">
    <source>
        <dbReference type="Google" id="ProtNLM"/>
    </source>
</evidence>
<comment type="caution">
    <text evidence="5">The sequence shown here is derived from an EMBL/GenBank/DDBJ whole genome shotgun (WGS) entry which is preliminary data.</text>
</comment>
<evidence type="ECO:0000256" key="4">
    <source>
        <dbReference type="ARBA" id="ARBA00023014"/>
    </source>
</evidence>
<organism evidence="5 6">
    <name type="scientific">Evansella vedderi</name>
    <dbReference type="NCBI Taxonomy" id="38282"/>
    <lineage>
        <taxon>Bacteria</taxon>
        <taxon>Bacillati</taxon>
        <taxon>Bacillota</taxon>
        <taxon>Bacilli</taxon>
        <taxon>Bacillales</taxon>
        <taxon>Bacillaceae</taxon>
        <taxon>Evansella</taxon>
    </lineage>
</organism>
<keyword evidence="2" id="KW-0560">Oxidoreductase</keyword>
<dbReference type="EMBL" id="JAUSUG010000002">
    <property type="protein sequence ID" value="MDQ0253376.1"/>
    <property type="molecule type" value="Genomic_DNA"/>
</dbReference>
<keyword evidence="4" id="KW-0411">Iron-sulfur</keyword>
<sequence>MEDNKIVGVIIENKDGRSVIKGKVFIDATGDGDVAAKAGAPYVFGKDGSVQSPTMVCRMNNVNWDKALQISSQEVGEKIDEAVKSGSYDLPRRHIFLFPSPHKNEALINATRIAGPDNAGLYGTSTNDLTWSEFEGRKQIREYERFLKRFIPGFESAYIIDSATQIGIRQTRTVVGEYTLMNDDVIKKRKFKNAIVRSAWPIEAHGTDGVKIVHLDDDYYEVPFEVMLPEKVDQLLTVGRCISAEHEALASVRVTAQCFEEGFAAGYAATLSVKENITPKQVDIHNVRDFMISNGSEL</sequence>
<reference evidence="5 6" key="1">
    <citation type="submission" date="2023-07" db="EMBL/GenBank/DDBJ databases">
        <title>Genomic Encyclopedia of Type Strains, Phase IV (KMG-IV): sequencing the most valuable type-strain genomes for metagenomic binning, comparative biology and taxonomic classification.</title>
        <authorList>
            <person name="Goeker M."/>
        </authorList>
    </citation>
    <scope>NUCLEOTIDE SEQUENCE [LARGE SCALE GENOMIC DNA]</scope>
    <source>
        <strain evidence="5 6">DSM 9768</strain>
    </source>
</reference>
<dbReference type="InterPro" id="IPR039650">
    <property type="entry name" value="HdrA-like"/>
</dbReference>
<keyword evidence="3" id="KW-0408">Iron</keyword>
<evidence type="ECO:0000313" key="5">
    <source>
        <dbReference type="EMBL" id="MDQ0253376.1"/>
    </source>
</evidence>
<accession>A0ABT9ZRL2</accession>
<proteinExistence type="predicted"/>
<evidence type="ECO:0000256" key="2">
    <source>
        <dbReference type="ARBA" id="ARBA00023002"/>
    </source>
</evidence>
<dbReference type="Pfam" id="PF12831">
    <property type="entry name" value="FAD_oxidored"/>
    <property type="match status" value="1"/>
</dbReference>
<keyword evidence="1" id="KW-0479">Metal-binding</keyword>
<evidence type="ECO:0000256" key="1">
    <source>
        <dbReference type="ARBA" id="ARBA00022723"/>
    </source>
</evidence>
<name>A0ABT9ZRL2_9BACI</name>
<keyword evidence="6" id="KW-1185">Reference proteome</keyword>
<evidence type="ECO:0000313" key="6">
    <source>
        <dbReference type="Proteomes" id="UP001230005"/>
    </source>
</evidence>
<evidence type="ECO:0000256" key="3">
    <source>
        <dbReference type="ARBA" id="ARBA00023004"/>
    </source>
</evidence>
<dbReference type="PANTHER" id="PTHR43498">
    <property type="entry name" value="FERREDOXIN:COB-COM HETERODISULFIDE REDUCTASE SUBUNIT A"/>
    <property type="match status" value="1"/>
</dbReference>
<dbReference type="Proteomes" id="UP001230005">
    <property type="component" value="Unassembled WGS sequence"/>
</dbReference>
<dbReference type="PANTHER" id="PTHR43498:SF1">
    <property type="entry name" value="COB--COM HETERODISULFIDE REDUCTASE IRON-SULFUR SUBUNIT A"/>
    <property type="match status" value="1"/>
</dbReference>
<gene>
    <name evidence="5" type="ORF">J2S74_000748</name>
</gene>
<protein>
    <recommendedName>
        <fullName evidence="7">FAD dependent oxidoreductase</fullName>
    </recommendedName>
</protein>